<feature type="region of interest" description="Disordered" evidence="1">
    <location>
        <begin position="1"/>
        <end position="29"/>
    </location>
</feature>
<proteinExistence type="predicted"/>
<feature type="compositionally biased region" description="Basic and acidic residues" evidence="1">
    <location>
        <begin position="218"/>
        <end position="236"/>
    </location>
</feature>
<comment type="caution">
    <text evidence="2">The sequence shown here is derived from an EMBL/GenBank/DDBJ whole genome shotgun (WGS) entry which is preliminary data.</text>
</comment>
<feature type="compositionally biased region" description="Basic and acidic residues" evidence="1">
    <location>
        <begin position="1"/>
        <end position="11"/>
    </location>
</feature>
<sequence>MGEFTKPRENEPVFPVKGNSGFYGSEGQPTSTALQLSATAHLELPLREKQLEDIGNAEKPLQVDESIRSKAHLVCDKRPAGNYKYDFRGRREHDWLDGRNPESVSAQRAVPVALSRTDTSEQQVLRNVENAVHNSPGRELDAGATTDATSDLYCFGSGVKTCKTCHPGRPCERDDGGLPKTCRPCRESVQAAREHTPGFQREFNRLNSDPVGFRRRSRDGTGGRGSGREDAPLEDWVLRQLHD</sequence>
<evidence type="ECO:0000313" key="2">
    <source>
        <dbReference type="EMBL" id="KKL73754.1"/>
    </source>
</evidence>
<gene>
    <name evidence="2" type="ORF">LCGC14_2071760</name>
</gene>
<accession>A0A0F9EIF3</accession>
<name>A0A0F9EIF3_9ZZZZ</name>
<protein>
    <submittedName>
        <fullName evidence="2">Uncharacterized protein</fullName>
    </submittedName>
</protein>
<dbReference type="AlphaFoldDB" id="A0A0F9EIF3"/>
<organism evidence="2">
    <name type="scientific">marine sediment metagenome</name>
    <dbReference type="NCBI Taxonomy" id="412755"/>
    <lineage>
        <taxon>unclassified sequences</taxon>
        <taxon>metagenomes</taxon>
        <taxon>ecological metagenomes</taxon>
    </lineage>
</organism>
<reference evidence="2" key="1">
    <citation type="journal article" date="2015" name="Nature">
        <title>Complex archaea that bridge the gap between prokaryotes and eukaryotes.</title>
        <authorList>
            <person name="Spang A."/>
            <person name="Saw J.H."/>
            <person name="Jorgensen S.L."/>
            <person name="Zaremba-Niedzwiedzka K."/>
            <person name="Martijn J."/>
            <person name="Lind A.E."/>
            <person name="van Eijk R."/>
            <person name="Schleper C."/>
            <person name="Guy L."/>
            <person name="Ettema T.J."/>
        </authorList>
    </citation>
    <scope>NUCLEOTIDE SEQUENCE</scope>
</reference>
<feature type="region of interest" description="Disordered" evidence="1">
    <location>
        <begin position="193"/>
        <end position="236"/>
    </location>
</feature>
<feature type="non-terminal residue" evidence="2">
    <location>
        <position position="243"/>
    </location>
</feature>
<dbReference type="EMBL" id="LAZR01024865">
    <property type="protein sequence ID" value="KKL73754.1"/>
    <property type="molecule type" value="Genomic_DNA"/>
</dbReference>
<evidence type="ECO:0000256" key="1">
    <source>
        <dbReference type="SAM" id="MobiDB-lite"/>
    </source>
</evidence>